<dbReference type="Pfam" id="PF12680">
    <property type="entry name" value="SnoaL_2"/>
    <property type="match status" value="1"/>
</dbReference>
<gene>
    <name evidence="2" type="primary">yesE</name>
    <name evidence="2" type="ORF">MUDAN_MDHGFNIF_02189</name>
</gene>
<dbReference type="Gene3D" id="3.10.450.50">
    <property type="match status" value="1"/>
</dbReference>
<keyword evidence="3" id="KW-1185">Reference proteome</keyword>
<organism evidence="2 3">
    <name type="scientific">Lactiplantibacillus mudanjiangensis</name>
    <dbReference type="NCBI Taxonomy" id="1296538"/>
    <lineage>
        <taxon>Bacteria</taxon>
        <taxon>Bacillati</taxon>
        <taxon>Bacillota</taxon>
        <taxon>Bacilli</taxon>
        <taxon>Lactobacillales</taxon>
        <taxon>Lactobacillaceae</taxon>
        <taxon>Lactiplantibacillus</taxon>
    </lineage>
</organism>
<protein>
    <recommendedName>
        <fullName evidence="1">SnoaL-like domain-containing protein</fullName>
    </recommendedName>
</protein>
<dbReference type="OrthoDB" id="2083380at2"/>
<dbReference type="AlphaFoldDB" id="A0A660DVI4"/>
<feature type="domain" description="SnoaL-like" evidence="1">
    <location>
        <begin position="10"/>
        <end position="116"/>
    </location>
</feature>
<evidence type="ECO:0000313" key="3">
    <source>
        <dbReference type="Proteomes" id="UP000289996"/>
    </source>
</evidence>
<evidence type="ECO:0000259" key="1">
    <source>
        <dbReference type="Pfam" id="PF12680"/>
    </source>
</evidence>
<evidence type="ECO:0000313" key="2">
    <source>
        <dbReference type="EMBL" id="VDG27279.1"/>
    </source>
</evidence>
<dbReference type="InterPro" id="IPR037401">
    <property type="entry name" value="SnoaL-like"/>
</dbReference>
<dbReference type="SUPFAM" id="SSF54427">
    <property type="entry name" value="NTF2-like"/>
    <property type="match status" value="1"/>
</dbReference>
<dbReference type="Proteomes" id="UP000289996">
    <property type="component" value="Unassembled WGS sequence"/>
</dbReference>
<proteinExistence type="predicted"/>
<sequence length="136" mass="15096">MTKATQTLKTFLTEISAMNIEAVQNMFAENVTQFVPFAPAGTPDKIEGKPAVAATFGSLPQMFKNMDYSDIEIVETNDEHFAIGFAHADATLVNGSPYDQNYVFYVRTNDAGLIEEYREYMNPVKLNDAIAQLTAK</sequence>
<accession>A0A660DVI4</accession>
<name>A0A660DVI4_9LACO</name>
<dbReference type="RefSeq" id="WP_130846198.1">
    <property type="nucleotide sequence ID" value="NZ_BJDY01000007.1"/>
</dbReference>
<reference evidence="2 3" key="1">
    <citation type="submission" date="2018-11" db="EMBL/GenBank/DDBJ databases">
        <authorList>
            <person name="Wuyts S."/>
        </authorList>
    </citation>
    <scope>NUCLEOTIDE SEQUENCE [LARGE SCALE GENOMIC DNA]</scope>
    <source>
        <strain evidence="2">Lactobacillus mudanjiangensis AMBF249</strain>
    </source>
</reference>
<dbReference type="EMBL" id="UYIG01000002">
    <property type="protein sequence ID" value="VDG27279.1"/>
    <property type="molecule type" value="Genomic_DNA"/>
</dbReference>
<dbReference type="InterPro" id="IPR032710">
    <property type="entry name" value="NTF2-like_dom_sf"/>
</dbReference>